<accession>A0ACB7UE96</accession>
<comment type="caution">
    <text evidence="1">The sequence shown here is derived from an EMBL/GenBank/DDBJ whole genome shotgun (WGS) entry which is preliminary data.</text>
</comment>
<dbReference type="EC" id="2.3.1.93" evidence="1"/>
<proteinExistence type="predicted"/>
<protein>
    <submittedName>
        <fullName evidence="1">Transferase protein</fullName>
        <ecNumber evidence="1">2.3.1.93</ecNumber>
    </submittedName>
</protein>
<sequence>MAKLRFPVVIGEAELILPESPTPVEFKYLSNLDDLVFFRHHIPFIHYYNSRHEGELCDPAAVIRRALSKALVYYYPLAGRLRHGQKGKLVVDCCAEGVVFREVEADVTLEQLKMVAGGFRPPSPYLSEFLVDDVEGCAFITDSPLLCMQVTRLKCGGFVLAYRVNHCICDAYGAFQFIKYLSELVREPNRSSPTQPPVWSRELLIPNSTPCPLFHHTEYHLDINSKHELCKHGTKNLTQTSIFFTGHDVFALKSKINKPKTTTFEVITALLWRTWARCLALDCETRLVFPIDTRRSHTPVLPVSYYGVALITPCTIIHAKQLVSQPLSFAVGLISEMKSKGGDHKEYRTSAIDFIEMNGRSRFCNKVAFAVSDLSKLRFDEVDMGWGQCLYGGFARAGVGDVPGLMVAPLVRYKREEDGLEGLLAIVSLPPQTVDMFQKEEVHRCGANSVNIICALIFYEHEV</sequence>
<keyword evidence="1" id="KW-0012">Acyltransferase</keyword>
<keyword evidence="2" id="KW-1185">Reference proteome</keyword>
<dbReference type="EMBL" id="CM037027">
    <property type="protein sequence ID" value="KAH7658640.1"/>
    <property type="molecule type" value="Genomic_DNA"/>
</dbReference>
<gene>
    <name evidence="1" type="ORF">IHE45_17G102800</name>
</gene>
<evidence type="ECO:0000313" key="1">
    <source>
        <dbReference type="EMBL" id="KAH7658640.1"/>
    </source>
</evidence>
<evidence type="ECO:0000313" key="2">
    <source>
        <dbReference type="Proteomes" id="UP000827976"/>
    </source>
</evidence>
<organism evidence="1 2">
    <name type="scientific">Dioscorea alata</name>
    <name type="common">Purple yam</name>
    <dbReference type="NCBI Taxonomy" id="55571"/>
    <lineage>
        <taxon>Eukaryota</taxon>
        <taxon>Viridiplantae</taxon>
        <taxon>Streptophyta</taxon>
        <taxon>Embryophyta</taxon>
        <taxon>Tracheophyta</taxon>
        <taxon>Spermatophyta</taxon>
        <taxon>Magnoliopsida</taxon>
        <taxon>Liliopsida</taxon>
        <taxon>Dioscoreales</taxon>
        <taxon>Dioscoreaceae</taxon>
        <taxon>Dioscorea</taxon>
    </lineage>
</organism>
<keyword evidence="1" id="KW-0808">Transferase</keyword>
<name>A0ACB7UE96_DIOAL</name>
<reference evidence="2" key="1">
    <citation type="journal article" date="2022" name="Nat. Commun.">
        <title>Chromosome evolution and the genetic basis of agronomically important traits in greater yam.</title>
        <authorList>
            <person name="Bredeson J.V."/>
            <person name="Lyons J.B."/>
            <person name="Oniyinde I.O."/>
            <person name="Okereke N.R."/>
            <person name="Kolade O."/>
            <person name="Nnabue I."/>
            <person name="Nwadili C.O."/>
            <person name="Hribova E."/>
            <person name="Parker M."/>
            <person name="Nwogha J."/>
            <person name="Shu S."/>
            <person name="Carlson J."/>
            <person name="Kariba R."/>
            <person name="Muthemba S."/>
            <person name="Knop K."/>
            <person name="Barton G.J."/>
            <person name="Sherwood A.V."/>
            <person name="Lopez-Montes A."/>
            <person name="Asiedu R."/>
            <person name="Jamnadass R."/>
            <person name="Muchugi A."/>
            <person name="Goodstein D."/>
            <person name="Egesi C.N."/>
            <person name="Featherston J."/>
            <person name="Asfaw A."/>
            <person name="Simpson G.G."/>
            <person name="Dolezel J."/>
            <person name="Hendre P.S."/>
            <person name="Van Deynze A."/>
            <person name="Kumar P.L."/>
            <person name="Obidiegwu J.E."/>
            <person name="Bhattacharjee R."/>
            <person name="Rokhsar D.S."/>
        </authorList>
    </citation>
    <scope>NUCLEOTIDE SEQUENCE [LARGE SCALE GENOMIC DNA]</scope>
    <source>
        <strain evidence="2">cv. TDa95/00328</strain>
    </source>
</reference>
<dbReference type="Proteomes" id="UP000827976">
    <property type="component" value="Chromosome 17"/>
</dbReference>